<feature type="region of interest" description="Disordered" evidence="2">
    <location>
        <begin position="488"/>
        <end position="528"/>
    </location>
</feature>
<gene>
    <name evidence="4" type="ORF">HHK36_000710</name>
</gene>
<comment type="caution">
    <text evidence="4">The sequence shown here is derived from an EMBL/GenBank/DDBJ whole genome shotgun (WGS) entry which is preliminary data.</text>
</comment>
<dbReference type="Proteomes" id="UP000655225">
    <property type="component" value="Unassembled WGS sequence"/>
</dbReference>
<keyword evidence="5" id="KW-1185">Reference proteome</keyword>
<organism evidence="4 5">
    <name type="scientific">Tetracentron sinense</name>
    <name type="common">Spur-leaf</name>
    <dbReference type="NCBI Taxonomy" id="13715"/>
    <lineage>
        <taxon>Eukaryota</taxon>
        <taxon>Viridiplantae</taxon>
        <taxon>Streptophyta</taxon>
        <taxon>Embryophyta</taxon>
        <taxon>Tracheophyta</taxon>
        <taxon>Spermatophyta</taxon>
        <taxon>Magnoliopsida</taxon>
        <taxon>Trochodendrales</taxon>
        <taxon>Trochodendraceae</taxon>
        <taxon>Tetracentron</taxon>
    </lineage>
</organism>
<dbReference type="AlphaFoldDB" id="A0A835DQY9"/>
<protein>
    <recommendedName>
        <fullName evidence="3">Aminotransferase class V domain-containing protein</fullName>
    </recommendedName>
</protein>
<evidence type="ECO:0000256" key="2">
    <source>
        <dbReference type="SAM" id="MobiDB-lite"/>
    </source>
</evidence>
<dbReference type="PANTHER" id="PTHR14237">
    <property type="entry name" value="MOLYBDOPTERIN COFACTOR SULFURASE MOSC"/>
    <property type="match status" value="1"/>
</dbReference>
<dbReference type="InterPro" id="IPR015422">
    <property type="entry name" value="PyrdxlP-dep_Trfase_small"/>
</dbReference>
<dbReference type="Pfam" id="PF00266">
    <property type="entry name" value="Aminotran_5"/>
    <property type="match status" value="1"/>
</dbReference>
<dbReference type="PANTHER" id="PTHR14237:SF80">
    <property type="entry name" value="MOLYBDENUM COFACTOR SULFURASE"/>
    <property type="match status" value="1"/>
</dbReference>
<evidence type="ECO:0000259" key="3">
    <source>
        <dbReference type="Pfam" id="PF00266"/>
    </source>
</evidence>
<dbReference type="SUPFAM" id="SSF53383">
    <property type="entry name" value="PLP-dependent transferases"/>
    <property type="match status" value="2"/>
</dbReference>
<feature type="compositionally biased region" description="Basic and acidic residues" evidence="2">
    <location>
        <begin position="501"/>
        <end position="528"/>
    </location>
</feature>
<dbReference type="InterPro" id="IPR000192">
    <property type="entry name" value="Aminotrans_V_dom"/>
</dbReference>
<keyword evidence="1" id="KW-0175">Coiled coil</keyword>
<name>A0A835DQY9_TETSI</name>
<feature type="region of interest" description="Disordered" evidence="2">
    <location>
        <begin position="124"/>
        <end position="171"/>
    </location>
</feature>
<feature type="coiled-coil region" evidence="1">
    <location>
        <begin position="94"/>
        <end position="121"/>
    </location>
</feature>
<evidence type="ECO:0000313" key="5">
    <source>
        <dbReference type="Proteomes" id="UP000655225"/>
    </source>
</evidence>
<feature type="domain" description="Aminotransferase class V" evidence="3">
    <location>
        <begin position="6"/>
        <end position="59"/>
    </location>
</feature>
<dbReference type="OrthoDB" id="10264306at2759"/>
<proteinExistence type="predicted"/>
<reference evidence="4 5" key="1">
    <citation type="submission" date="2020-04" db="EMBL/GenBank/DDBJ databases">
        <title>Plant Genome Project.</title>
        <authorList>
            <person name="Zhang R.-G."/>
        </authorList>
    </citation>
    <scope>NUCLEOTIDE SEQUENCE [LARGE SCALE GENOMIC DNA]</scope>
    <source>
        <strain evidence="4">YNK0</strain>
        <tissue evidence="4">Leaf</tissue>
    </source>
</reference>
<evidence type="ECO:0000256" key="1">
    <source>
        <dbReference type="SAM" id="Coils"/>
    </source>
</evidence>
<dbReference type="Gene3D" id="3.40.640.10">
    <property type="entry name" value="Type I PLP-dependent aspartate aminotransferase-like (Major domain)"/>
    <property type="match status" value="1"/>
</dbReference>
<dbReference type="Gene3D" id="3.90.1150.10">
    <property type="entry name" value="Aspartate Aminotransferase, domain 1"/>
    <property type="match status" value="1"/>
</dbReference>
<dbReference type="InterPro" id="IPR015421">
    <property type="entry name" value="PyrdxlP-dep_Trfase_major"/>
</dbReference>
<evidence type="ECO:0000313" key="4">
    <source>
        <dbReference type="EMBL" id="KAF8412741.1"/>
    </source>
</evidence>
<dbReference type="EMBL" id="JABCRI010000001">
    <property type="protein sequence ID" value="KAF8412741.1"/>
    <property type="molecule type" value="Genomic_DNA"/>
</dbReference>
<accession>A0A835DQY9</accession>
<dbReference type="InterPro" id="IPR015424">
    <property type="entry name" value="PyrdxlP-dep_Trfase"/>
</dbReference>
<sequence length="626" mass="71049">MKSSGDWKVLIDAAKGCATQPPDLASFPADFVVISFYKIFGYPTGLGALLVRNVVILNFKRMCGKLGISFSFIRRAESDPSMATRGRGRGVRMNQTQKGEMMEMQQMIEQLTREVQNLQHREHAEAGMEVPEGNREPSNLPEGDSEEDSQEVFKENPFHGPANREQPKREGLKERLVRALGLNGGGVRIKVPDFNGRMHAEDFLDWEATLENYFEWKPMAEDHYTITLYEKFHGLRQRDLSMQDYTAEFNNLSMRVGLNETNEQLTTRYISGLRVAIRNEMRSIRVSNLEDAYQYALRAEERVSRLGHAAKLLKKTYFSGGTVAASIADIDFVRRRSDIEELFEDGTQSFLSIASIHHGFRIINALSISAIARSQVSSYPNPSLEVSSSELGPTVAFNLKRSDGSWVGYREVDKLASLSGIQLRTGCFCNPGACAKYLGLSHMDLLSNIEAGHVCWDDYDILNGKPTGAVRISFGYMSTFEDAKEHAVANPATQANDDDSMNEREDGNSSDESRAEIDRPMRRNERPQQWEDRIVRALQNAKVYGVQVQISDFDGETEAEDFLDWLDNLESYFDWKEVPEERKVKLVGAKLIGPASTWWKHYQNDREVRGKGNIRRWDKMKEKLKA</sequence>